<gene>
    <name evidence="1" type="ORF">ACFPH6_14445</name>
</gene>
<evidence type="ECO:0000313" key="2">
    <source>
        <dbReference type="Proteomes" id="UP001596012"/>
    </source>
</evidence>
<dbReference type="InterPro" id="IPR024507">
    <property type="entry name" value="AtzH-like"/>
</dbReference>
<organism evidence="1 2">
    <name type="scientific">Streptomyces xiangluensis</name>
    <dbReference type="NCBI Taxonomy" id="2665720"/>
    <lineage>
        <taxon>Bacteria</taxon>
        <taxon>Bacillati</taxon>
        <taxon>Actinomycetota</taxon>
        <taxon>Actinomycetes</taxon>
        <taxon>Kitasatosporales</taxon>
        <taxon>Streptomycetaceae</taxon>
        <taxon>Streptomyces</taxon>
    </lineage>
</organism>
<dbReference type="RefSeq" id="WP_386341958.1">
    <property type="nucleotide sequence ID" value="NZ_JBHSFG010000021.1"/>
</dbReference>
<protein>
    <submittedName>
        <fullName evidence="1">AtzH-like domain-containing protein</fullName>
    </submittedName>
</protein>
<comment type="caution">
    <text evidence="1">The sequence shown here is derived from an EMBL/GenBank/DDBJ whole genome shotgun (WGS) entry which is preliminary data.</text>
</comment>
<accession>A0ABV8YLV8</accession>
<dbReference type="SUPFAM" id="SSF54427">
    <property type="entry name" value="NTF2-like"/>
    <property type="match status" value="1"/>
</dbReference>
<reference evidence="2" key="1">
    <citation type="journal article" date="2019" name="Int. J. Syst. Evol. Microbiol.">
        <title>The Global Catalogue of Microorganisms (GCM) 10K type strain sequencing project: providing services to taxonomists for standard genome sequencing and annotation.</title>
        <authorList>
            <consortium name="The Broad Institute Genomics Platform"/>
            <consortium name="The Broad Institute Genome Sequencing Center for Infectious Disease"/>
            <person name="Wu L."/>
            <person name="Ma J."/>
        </authorList>
    </citation>
    <scope>NUCLEOTIDE SEQUENCE [LARGE SCALE GENOMIC DNA]</scope>
    <source>
        <strain evidence="2">DT43</strain>
    </source>
</reference>
<sequence>MTNGERMDVDLPQTVAEVTAAFAGYEEALVSDDHESITGYFWTSPDTVRFGIADRQAGIEEIRDWRRQQPPFPPGRKLFDTRISTFGTDYAVVTTLFAYPGGNAVGRQTQSWTRFPVGWRIVSAHVSEVPDDTSRPGA</sequence>
<evidence type="ECO:0000313" key="1">
    <source>
        <dbReference type="EMBL" id="MFC4465714.1"/>
    </source>
</evidence>
<dbReference type="Proteomes" id="UP001596012">
    <property type="component" value="Unassembled WGS sequence"/>
</dbReference>
<keyword evidence="2" id="KW-1185">Reference proteome</keyword>
<dbReference type="Pfam" id="PF11533">
    <property type="entry name" value="AtzH-like"/>
    <property type="match status" value="1"/>
</dbReference>
<dbReference type="Gene3D" id="3.10.450.50">
    <property type="match status" value="1"/>
</dbReference>
<proteinExistence type="predicted"/>
<name>A0ABV8YLV8_9ACTN</name>
<dbReference type="EMBL" id="JBHSFG010000021">
    <property type="protein sequence ID" value="MFC4465714.1"/>
    <property type="molecule type" value="Genomic_DNA"/>
</dbReference>
<dbReference type="InterPro" id="IPR032710">
    <property type="entry name" value="NTF2-like_dom_sf"/>
</dbReference>